<organism evidence="1 2">
    <name type="scientific">Methylobacterium aerolatum</name>
    <dbReference type="NCBI Taxonomy" id="418708"/>
    <lineage>
        <taxon>Bacteria</taxon>
        <taxon>Pseudomonadati</taxon>
        <taxon>Pseudomonadota</taxon>
        <taxon>Alphaproteobacteria</taxon>
        <taxon>Hyphomicrobiales</taxon>
        <taxon>Methylobacteriaceae</taxon>
        <taxon>Methylobacterium</taxon>
    </lineage>
</organism>
<dbReference type="RefSeq" id="WP_238205982.1">
    <property type="nucleotide sequence ID" value="NZ_BPQE01000024.1"/>
</dbReference>
<sequence length="175" mass="19838">MQLQYILAATGLYVGAVGCSTSAMAEKVTALVSFIEIQSHKDGTKISYRQPRSIRVTIKDEHEVEEWSARQADKPNQHSLSYKSVLGAQTDVEKVKVEWRFETRNTLVRETSFPTFREIIRLNFRSGVCDGEVSYALNTGIFRFGMWDLNSRKPISFEHLSANGVKCILDEENVS</sequence>
<keyword evidence="2" id="KW-1185">Reference proteome</keyword>
<dbReference type="Proteomes" id="UP001231124">
    <property type="component" value="Unassembled WGS sequence"/>
</dbReference>
<evidence type="ECO:0000313" key="1">
    <source>
        <dbReference type="EMBL" id="MDQ0448368.1"/>
    </source>
</evidence>
<comment type="caution">
    <text evidence="1">The sequence shown here is derived from an EMBL/GenBank/DDBJ whole genome shotgun (WGS) entry which is preliminary data.</text>
</comment>
<protein>
    <recommendedName>
        <fullName evidence="3">Lipoprotein</fullName>
    </recommendedName>
</protein>
<gene>
    <name evidence="1" type="ORF">QO012_002877</name>
</gene>
<evidence type="ECO:0008006" key="3">
    <source>
        <dbReference type="Google" id="ProtNLM"/>
    </source>
</evidence>
<name>A0ABU0I197_9HYPH</name>
<dbReference type="EMBL" id="JAUSVP010000008">
    <property type="protein sequence ID" value="MDQ0448368.1"/>
    <property type="molecule type" value="Genomic_DNA"/>
</dbReference>
<reference evidence="1 2" key="1">
    <citation type="submission" date="2023-07" db="EMBL/GenBank/DDBJ databases">
        <title>Genomic Encyclopedia of Type Strains, Phase IV (KMG-IV): sequencing the most valuable type-strain genomes for metagenomic binning, comparative biology and taxonomic classification.</title>
        <authorList>
            <person name="Goeker M."/>
        </authorList>
    </citation>
    <scope>NUCLEOTIDE SEQUENCE [LARGE SCALE GENOMIC DNA]</scope>
    <source>
        <strain evidence="1 2">DSM 19013</strain>
    </source>
</reference>
<evidence type="ECO:0000313" key="2">
    <source>
        <dbReference type="Proteomes" id="UP001231124"/>
    </source>
</evidence>
<proteinExistence type="predicted"/>
<accession>A0ABU0I197</accession>